<evidence type="ECO:0000313" key="2">
    <source>
        <dbReference type="Proteomes" id="UP001195965"/>
    </source>
</evidence>
<accession>A0ACD5HDI6</accession>
<organism evidence="1 2">
    <name type="scientific">Acidithiobacillus montserratensis</name>
    <dbReference type="NCBI Taxonomy" id="2729135"/>
    <lineage>
        <taxon>Bacteria</taxon>
        <taxon>Pseudomonadati</taxon>
        <taxon>Pseudomonadota</taxon>
        <taxon>Acidithiobacillia</taxon>
        <taxon>Acidithiobacillales</taxon>
        <taxon>Acidithiobacillaceae</taxon>
        <taxon>Acidithiobacillus</taxon>
    </lineage>
</organism>
<dbReference type="Proteomes" id="UP001195965">
    <property type="component" value="Chromosome"/>
</dbReference>
<proteinExistence type="predicted"/>
<evidence type="ECO:0000313" key="1">
    <source>
        <dbReference type="EMBL" id="XRI72990.1"/>
    </source>
</evidence>
<keyword evidence="2" id="KW-1185">Reference proteome</keyword>
<gene>
    <name evidence="1" type="ORF">HHS34_011130</name>
</gene>
<reference evidence="1 2" key="1">
    <citation type="journal article" date="2021" name="ISME J.">
        <title>Genomic evolution of the class Acidithiobacillia: deep-branching Proteobacteria living in extreme acidic conditions.</title>
        <authorList>
            <person name="Moya-Beltran A."/>
            <person name="Beard S."/>
            <person name="Rojas-Villalobos C."/>
            <person name="Issotta F."/>
            <person name="Gallardo Y."/>
            <person name="Ulloa R."/>
            <person name="Giaveno A."/>
            <person name="Degli Esposti M."/>
            <person name="Johnson D.B."/>
            <person name="Quatrini R."/>
        </authorList>
    </citation>
    <scope>NUCLEOTIDE SEQUENCE [LARGE SCALE GENOMIC DNA]</scope>
    <source>
        <strain evidence="1 2">GG1-14</strain>
    </source>
</reference>
<sequence length="454" mass="48915">MSNTTLIEITLDEPLLEVKFRRLEKRLSDESAYIESERCYYCYDAPCVSACPTDIDIPGFIRALAVGQAARAAERIIQANPLGASCSRVCPVETLCEQACVRMHEAGGPVPIGLLQRYAMDHFDLDSMKSAESVEIAALHAKPKVAVVGAGPAGMTVAYLLAQAGLMVDVYEAQNLPGGLNESGIAAYKMLDDAAQREANNLLSHPKIHVHYGKALGSGLSLPKLREEYSGVVLAVGLQKQRQLHIPGEDLPGVVSAVPYIAKMRRKEPVPVGKHVVVIGGGMTAIDIAIQIRLLGADDVHIAYRRGEEAMGASTYEQQLARDQGVFIHHYLRPVAIYEKNGQCGSIQFQPTHILDGQLQDQGEMVTWSVDQVFVAVGQQLETESWIAGTPELQLDSRGKILVDEFAQTSLAGIWAVGDCASLSGDLTVHAVADAKIAVSSMIADLASDMRSCV</sequence>
<dbReference type="EMBL" id="CP127526">
    <property type="protein sequence ID" value="XRI72990.1"/>
    <property type="molecule type" value="Genomic_DNA"/>
</dbReference>
<protein>
    <submittedName>
        <fullName evidence="1">FAD-dependent oxidoreductase</fullName>
    </submittedName>
</protein>
<name>A0ACD5HDI6_9PROT</name>